<accession>A0A1X7EIU6</accession>
<proteinExistence type="predicted"/>
<dbReference type="PROSITE" id="PS51379">
    <property type="entry name" value="4FE4S_FER_2"/>
    <property type="match status" value="1"/>
</dbReference>
<keyword evidence="3" id="KW-0411">Iron-sulfur</keyword>
<protein>
    <recommendedName>
        <fullName evidence="4">4Fe-4S ferredoxin-type domain-containing protein</fullName>
    </recommendedName>
</protein>
<name>A0A1X7EIU6_9BACT</name>
<dbReference type="InterPro" id="IPR036812">
    <property type="entry name" value="NAD(P)_OxRdtase_dom_sf"/>
</dbReference>
<reference evidence="6" key="1">
    <citation type="submission" date="2017-04" db="EMBL/GenBank/DDBJ databases">
        <authorList>
            <person name="Varghese N."/>
            <person name="Submissions S."/>
        </authorList>
    </citation>
    <scope>NUCLEOTIDE SEQUENCE [LARGE SCALE GENOMIC DNA]</scope>
    <source>
        <strain evidence="6">K3S</strain>
    </source>
</reference>
<dbReference type="Pfam" id="PF00248">
    <property type="entry name" value="Aldo_ket_red"/>
    <property type="match status" value="1"/>
</dbReference>
<dbReference type="InterPro" id="IPR017900">
    <property type="entry name" value="4Fe4S_Fe_S_CS"/>
</dbReference>
<dbReference type="GO" id="GO:0051536">
    <property type="term" value="F:iron-sulfur cluster binding"/>
    <property type="evidence" value="ECO:0007669"/>
    <property type="project" value="UniProtKB-KW"/>
</dbReference>
<dbReference type="EMBL" id="FWZU01000005">
    <property type="protein sequence ID" value="SMF34727.1"/>
    <property type="molecule type" value="Genomic_DNA"/>
</dbReference>
<keyword evidence="6" id="KW-1185">Reference proteome</keyword>
<dbReference type="SUPFAM" id="SSF51430">
    <property type="entry name" value="NAD(P)-linked oxidoreductase"/>
    <property type="match status" value="1"/>
</dbReference>
<evidence type="ECO:0000313" key="6">
    <source>
        <dbReference type="Proteomes" id="UP000192906"/>
    </source>
</evidence>
<evidence type="ECO:0000256" key="1">
    <source>
        <dbReference type="ARBA" id="ARBA00022723"/>
    </source>
</evidence>
<dbReference type="InterPro" id="IPR023210">
    <property type="entry name" value="NADP_OxRdtase_dom"/>
</dbReference>
<dbReference type="InterPro" id="IPR017896">
    <property type="entry name" value="4Fe4S_Fe-S-bd"/>
</dbReference>
<dbReference type="Pfam" id="PF13187">
    <property type="entry name" value="Fer4_9"/>
    <property type="match status" value="1"/>
</dbReference>
<sequence length="411" mass="45945">MACIDAEPTVTGAINRLTVKVAYQSRIITLLYRTMPKNGDKLSALGFGCMRLPMLDGEIDEKRAIAQIRQAIDNGVNYVDTAWPYHDGESEPLLGKALKDGYREKVKIATKLPTWLVENREDMDKFLDAQLEKLGTDHIDYYLIHALSGPSWKSVEDLGIKEFLDQAQKDGRIVNPGFSFHGLAEDFQPIVDAYSWVFCQIQYNYLDQEFQAGTKGLKYAASKDIGVIIMEPLRGGNLALPEAPPAIAELWAQAEVKRPPVEWALRWVWNHPEVTVVLSGMNSEEQISQNMAVASDASANYLSPAELELIERVSITYRKLMQVGCTGCGYCLPCPAGVQIPICFDFFNKLHMFGNLDEAKHLYKVFGSGDVLQREPGFASQCVECGMCLEKCPQQINIPEVLKRVVAELED</sequence>
<evidence type="ECO:0000256" key="3">
    <source>
        <dbReference type="ARBA" id="ARBA00023014"/>
    </source>
</evidence>
<gene>
    <name evidence="5" type="ORF">SAMN06295933_3041</name>
</gene>
<dbReference type="AlphaFoldDB" id="A0A1X7EIU6"/>
<dbReference type="GO" id="GO:0046872">
    <property type="term" value="F:metal ion binding"/>
    <property type="evidence" value="ECO:0007669"/>
    <property type="project" value="UniProtKB-KW"/>
</dbReference>
<dbReference type="Gene3D" id="3.20.20.100">
    <property type="entry name" value="NADP-dependent oxidoreductase domain"/>
    <property type="match status" value="1"/>
</dbReference>
<dbReference type="Proteomes" id="UP000192906">
    <property type="component" value="Unassembled WGS sequence"/>
</dbReference>
<dbReference type="PROSITE" id="PS00198">
    <property type="entry name" value="4FE4S_FER_1"/>
    <property type="match status" value="1"/>
</dbReference>
<dbReference type="PANTHER" id="PTHR43312">
    <property type="entry name" value="D-THREO-ALDOSE 1-DEHYDROGENASE"/>
    <property type="match status" value="1"/>
</dbReference>
<dbReference type="CDD" id="cd19096">
    <property type="entry name" value="AKR_Fe-S_oxidoreductase"/>
    <property type="match status" value="1"/>
</dbReference>
<dbReference type="PANTHER" id="PTHR43312:SF2">
    <property type="entry name" value="OXIDOREDUCTASE"/>
    <property type="match status" value="1"/>
</dbReference>
<dbReference type="STRING" id="1519643.SAMN06295933_3041"/>
<keyword evidence="2" id="KW-0408">Iron</keyword>
<evidence type="ECO:0000256" key="2">
    <source>
        <dbReference type="ARBA" id="ARBA00023004"/>
    </source>
</evidence>
<dbReference type="InterPro" id="IPR053135">
    <property type="entry name" value="AKR2_Oxidoreductase"/>
</dbReference>
<evidence type="ECO:0000259" key="4">
    <source>
        <dbReference type="PROSITE" id="PS51379"/>
    </source>
</evidence>
<evidence type="ECO:0000313" key="5">
    <source>
        <dbReference type="EMBL" id="SMF34727.1"/>
    </source>
</evidence>
<keyword evidence="1" id="KW-0479">Metal-binding</keyword>
<feature type="domain" description="4Fe-4S ferredoxin-type" evidence="4">
    <location>
        <begin position="374"/>
        <end position="401"/>
    </location>
</feature>
<organism evidence="5 6">
    <name type="scientific">Desulfovibrio gilichinskyi</name>
    <dbReference type="NCBI Taxonomy" id="1519643"/>
    <lineage>
        <taxon>Bacteria</taxon>
        <taxon>Pseudomonadati</taxon>
        <taxon>Thermodesulfobacteriota</taxon>
        <taxon>Desulfovibrionia</taxon>
        <taxon>Desulfovibrionales</taxon>
        <taxon>Desulfovibrionaceae</taxon>
        <taxon>Desulfovibrio</taxon>
    </lineage>
</organism>